<dbReference type="PROSITE" id="PS51257">
    <property type="entry name" value="PROKAR_LIPOPROTEIN"/>
    <property type="match status" value="1"/>
</dbReference>
<accession>A0ABD6FE44</accession>
<keyword evidence="2" id="KW-0812">Transmembrane</keyword>
<comment type="caution">
    <text evidence="3">The sequence shown here is derived from an EMBL/GenBank/DDBJ whole genome shotgun (WGS) entry which is preliminary data.</text>
</comment>
<feature type="non-terminal residue" evidence="3">
    <location>
        <position position="215"/>
    </location>
</feature>
<evidence type="ECO:0000256" key="1">
    <source>
        <dbReference type="SAM" id="MobiDB-lite"/>
    </source>
</evidence>
<dbReference type="NCBIfam" id="TIGR03943">
    <property type="entry name" value="TIGR03943 family putative permease subunit"/>
    <property type="match status" value="1"/>
</dbReference>
<dbReference type="EMBL" id="QGUI02000076">
    <property type="protein sequence ID" value="MFO7192162.1"/>
    <property type="molecule type" value="Genomic_DNA"/>
</dbReference>
<organism evidence="3 4">
    <name type="scientific">Thermocrispum agreste</name>
    <dbReference type="NCBI Taxonomy" id="37925"/>
    <lineage>
        <taxon>Bacteria</taxon>
        <taxon>Bacillati</taxon>
        <taxon>Actinomycetota</taxon>
        <taxon>Actinomycetes</taxon>
        <taxon>Pseudonocardiales</taxon>
        <taxon>Pseudonocardiaceae</taxon>
        <taxon>Thermocrispum</taxon>
    </lineage>
</organism>
<feature type="transmembrane region" description="Helical" evidence="2">
    <location>
        <begin position="33"/>
        <end position="54"/>
    </location>
</feature>
<reference evidence="3 4" key="1">
    <citation type="journal article" date="2021" name="BMC Genomics">
        <title>Genome-resolved metagenome and metatranscriptome analyses of thermophilic composting reveal key bacterial players and their metabolic interactions.</title>
        <authorList>
            <person name="Braga L.P.P."/>
            <person name="Pereira R.V."/>
            <person name="Martins L.F."/>
            <person name="Moura L.M.S."/>
            <person name="Sanchez F.B."/>
            <person name="Patane J.S.L."/>
            <person name="da Silva A.M."/>
            <person name="Setubal J.C."/>
        </authorList>
    </citation>
    <scope>NUCLEOTIDE SEQUENCE [LARGE SCALE GENOMIC DNA]</scope>
    <source>
        <strain evidence="3">ZC4RG45</strain>
    </source>
</reference>
<protein>
    <submittedName>
        <fullName evidence="3">TIGR03943 family protein</fullName>
    </submittedName>
</protein>
<dbReference type="InterPro" id="IPR015402">
    <property type="entry name" value="DUF1980"/>
</dbReference>
<evidence type="ECO:0000256" key="2">
    <source>
        <dbReference type="SAM" id="Phobius"/>
    </source>
</evidence>
<keyword evidence="2" id="KW-0472">Membrane</keyword>
<evidence type="ECO:0000313" key="4">
    <source>
        <dbReference type="Proteomes" id="UP000249324"/>
    </source>
</evidence>
<dbReference type="AlphaFoldDB" id="A0ABD6FE44"/>
<dbReference type="Proteomes" id="UP000249324">
    <property type="component" value="Unassembled WGS sequence"/>
</dbReference>
<name>A0ABD6FE44_9PSEU</name>
<feature type="compositionally biased region" description="Basic and acidic residues" evidence="1">
    <location>
        <begin position="90"/>
        <end position="105"/>
    </location>
</feature>
<evidence type="ECO:0000313" key="3">
    <source>
        <dbReference type="EMBL" id="MFO7192162.1"/>
    </source>
</evidence>
<gene>
    <name evidence="3" type="ORF">DIU77_007965</name>
</gene>
<sequence>MRRETANVLLLLLGGCLLKLAWTGDYLRYVKPQHRWWLVGAGLVVVVLAAVAIWRDMRAARPAGGGGGGAGAVGSARMEGDGHFGAPAGADHHARADSSVDDHGHAHGGGRSAWLLLAPVLAGLLVAPPALGADSVSRSLEAGGRQVDPAQVEAFSALPADEVTTLPLSQFHARAVWGEGKTLIDRRVRLSGFVVRERGRTYIARVVIRCCAADG</sequence>
<proteinExistence type="predicted"/>
<feature type="region of interest" description="Disordered" evidence="1">
    <location>
        <begin position="82"/>
        <end position="105"/>
    </location>
</feature>
<keyword evidence="2" id="KW-1133">Transmembrane helix</keyword>